<accession>A0AAT9HL53</accession>
<dbReference type="GO" id="GO:0004553">
    <property type="term" value="F:hydrolase activity, hydrolyzing O-glycosyl compounds"/>
    <property type="evidence" value="ECO:0007669"/>
    <property type="project" value="InterPro"/>
</dbReference>
<reference evidence="4" key="1">
    <citation type="submission" date="2024-06" db="EMBL/GenBank/DDBJ databases">
        <authorList>
            <consortium name="consrtm"/>
            <person name="Uemura M."/>
            <person name="Terahara T."/>
        </authorList>
    </citation>
    <scope>NUCLEOTIDE SEQUENCE</scope>
    <source>
        <strain evidence="4">KM77-8</strain>
    </source>
</reference>
<dbReference type="PANTHER" id="PTHR30480">
    <property type="entry name" value="BETA-HEXOSAMINIDASE-RELATED"/>
    <property type="match status" value="1"/>
</dbReference>
<evidence type="ECO:0000259" key="3">
    <source>
        <dbReference type="Pfam" id="PF01915"/>
    </source>
</evidence>
<organism evidence="4">
    <name type="scientific">Streptomyces haneummycinicus</name>
    <dbReference type="NCBI Taxonomy" id="3074435"/>
    <lineage>
        <taxon>Bacteria</taxon>
        <taxon>Bacillati</taxon>
        <taxon>Actinomycetota</taxon>
        <taxon>Actinomycetes</taxon>
        <taxon>Kitasatosporales</taxon>
        <taxon>Streptomycetaceae</taxon>
        <taxon>Streptomyces</taxon>
    </lineage>
</organism>
<evidence type="ECO:0000256" key="1">
    <source>
        <dbReference type="ARBA" id="ARBA00005336"/>
    </source>
</evidence>
<dbReference type="EMBL" id="AP035768">
    <property type="protein sequence ID" value="BFO18094.1"/>
    <property type="molecule type" value="Genomic_DNA"/>
</dbReference>
<dbReference type="GO" id="GO:0009254">
    <property type="term" value="P:peptidoglycan turnover"/>
    <property type="evidence" value="ECO:0007669"/>
    <property type="project" value="TreeGrafter"/>
</dbReference>
<dbReference type="AlphaFoldDB" id="A0AAT9HL53"/>
<dbReference type="Gene3D" id="3.40.50.1700">
    <property type="entry name" value="Glycoside hydrolase family 3 C-terminal domain"/>
    <property type="match status" value="1"/>
</dbReference>
<dbReference type="PANTHER" id="PTHR30480:SF13">
    <property type="entry name" value="BETA-HEXOSAMINIDASE"/>
    <property type="match status" value="1"/>
</dbReference>
<protein>
    <recommendedName>
        <fullName evidence="3">Glycoside hydrolase family 3 C-terminal domain-containing protein</fullName>
    </recommendedName>
</protein>
<sequence>MAAAQGRDAVVVTTDNVNATSTQRTLIARLLATGVPVIHLAVRNPYDIAHLAGVQASLASYCWTEVELRAAARVIAGRVEPRGRLPVPIQRADDPATHLFRSGHGLSYDH</sequence>
<dbReference type="InterPro" id="IPR002772">
    <property type="entry name" value="Glyco_hydro_3_C"/>
</dbReference>
<evidence type="ECO:0000313" key="4">
    <source>
        <dbReference type="EMBL" id="BFO18094.1"/>
    </source>
</evidence>
<reference evidence="4" key="2">
    <citation type="submission" date="2024-07" db="EMBL/GenBank/DDBJ databases">
        <title>Streptomyces haneummycinica sp. nov., a new antibiotic-producing actinobacterium isolated from marine sediment.</title>
        <authorList>
            <person name="Uemura M."/>
            <person name="Hamada M."/>
            <person name="Hirano S."/>
            <person name="Kobayashi K."/>
            <person name="Ohshiro T."/>
            <person name="Kobayashi T."/>
            <person name="Terahara T."/>
        </authorList>
    </citation>
    <scope>NUCLEOTIDE SEQUENCE</scope>
    <source>
        <strain evidence="4">KM77-8</strain>
    </source>
</reference>
<keyword evidence="2" id="KW-0378">Hydrolase</keyword>
<proteinExistence type="inferred from homology"/>
<dbReference type="InterPro" id="IPR036881">
    <property type="entry name" value="Glyco_hydro_3_C_sf"/>
</dbReference>
<dbReference type="Pfam" id="PF01915">
    <property type="entry name" value="Glyco_hydro_3_C"/>
    <property type="match status" value="1"/>
</dbReference>
<dbReference type="InterPro" id="IPR050226">
    <property type="entry name" value="NagZ_Beta-hexosaminidase"/>
</dbReference>
<feature type="domain" description="Glycoside hydrolase family 3 C-terminal" evidence="3">
    <location>
        <begin position="15"/>
        <end position="108"/>
    </location>
</feature>
<comment type="similarity">
    <text evidence="1">Belongs to the glycosyl hydrolase 3 family.</text>
</comment>
<evidence type="ECO:0000256" key="2">
    <source>
        <dbReference type="ARBA" id="ARBA00022801"/>
    </source>
</evidence>
<dbReference type="SUPFAM" id="SSF52279">
    <property type="entry name" value="Beta-D-glucan exohydrolase, C-terminal domain"/>
    <property type="match status" value="1"/>
</dbReference>
<gene>
    <name evidence="4" type="ORF">SHKM778_44820</name>
</gene>
<dbReference type="GO" id="GO:0005975">
    <property type="term" value="P:carbohydrate metabolic process"/>
    <property type="evidence" value="ECO:0007669"/>
    <property type="project" value="InterPro"/>
</dbReference>
<name>A0AAT9HL53_9ACTN</name>